<organism evidence="2 3">
    <name type="scientific">Tahibacter amnicola</name>
    <dbReference type="NCBI Taxonomy" id="2976241"/>
    <lineage>
        <taxon>Bacteria</taxon>
        <taxon>Pseudomonadati</taxon>
        <taxon>Pseudomonadota</taxon>
        <taxon>Gammaproteobacteria</taxon>
        <taxon>Lysobacterales</taxon>
        <taxon>Rhodanobacteraceae</taxon>
        <taxon>Tahibacter</taxon>
    </lineage>
</organism>
<feature type="transmembrane region" description="Helical" evidence="1">
    <location>
        <begin position="92"/>
        <end position="111"/>
    </location>
</feature>
<feature type="transmembrane region" description="Helical" evidence="1">
    <location>
        <begin position="131"/>
        <end position="156"/>
    </location>
</feature>
<evidence type="ECO:0008006" key="4">
    <source>
        <dbReference type="Google" id="ProtNLM"/>
    </source>
</evidence>
<feature type="transmembrane region" description="Helical" evidence="1">
    <location>
        <begin position="25"/>
        <end position="47"/>
    </location>
</feature>
<keyword evidence="3" id="KW-1185">Reference proteome</keyword>
<keyword evidence="1" id="KW-0472">Membrane</keyword>
<sequence>MTTARYVLPDEPSPGPMAKLAVNPIWPLLACMLVGTWLGVLWFAFNSFAMGSPTWRRELAMLALAFLGGTVLVFGLVYAFSVGWLDKQSLRYAWLSVTALRLCCFYVVHLAQSRTFELFTYFGGKPAQGAVVLILGVLSRSAVSEFLGMGILAVILL</sequence>
<protein>
    <recommendedName>
        <fullName evidence="4">NnrS protein</fullName>
    </recommendedName>
</protein>
<proteinExistence type="predicted"/>
<dbReference type="RefSeq" id="WP_261694237.1">
    <property type="nucleotide sequence ID" value="NZ_CP104694.1"/>
</dbReference>
<accession>A0ABY6BCF9</accession>
<reference evidence="2" key="1">
    <citation type="submission" date="2022-09" db="EMBL/GenBank/DDBJ databases">
        <title>Tahibacter sp. nov., isolated from a fresh water.</title>
        <authorList>
            <person name="Baek J.H."/>
            <person name="Lee J.K."/>
            <person name="Kim J.M."/>
            <person name="Jeon C.O."/>
        </authorList>
    </citation>
    <scope>NUCLEOTIDE SEQUENCE</scope>
    <source>
        <strain evidence="2">W38</strain>
    </source>
</reference>
<name>A0ABY6BCF9_9GAMM</name>
<keyword evidence="1" id="KW-1133">Transmembrane helix</keyword>
<evidence type="ECO:0000313" key="3">
    <source>
        <dbReference type="Proteomes" id="UP001064632"/>
    </source>
</evidence>
<dbReference type="Proteomes" id="UP001064632">
    <property type="component" value="Chromosome"/>
</dbReference>
<keyword evidence="1" id="KW-0812">Transmembrane</keyword>
<evidence type="ECO:0000313" key="2">
    <source>
        <dbReference type="EMBL" id="UXI67261.1"/>
    </source>
</evidence>
<gene>
    <name evidence="2" type="ORF">N4264_21350</name>
</gene>
<feature type="transmembrane region" description="Helical" evidence="1">
    <location>
        <begin position="59"/>
        <end position="80"/>
    </location>
</feature>
<evidence type="ECO:0000256" key="1">
    <source>
        <dbReference type="SAM" id="Phobius"/>
    </source>
</evidence>
<dbReference type="EMBL" id="CP104694">
    <property type="protein sequence ID" value="UXI67261.1"/>
    <property type="molecule type" value="Genomic_DNA"/>
</dbReference>